<sequence>KQTGDQKLSPEEFSRLSLIVYEPEEAFSDSDEEPPVVFLTPPESITRFTDRETNDKSESGFDDYKEMPAFISTPKEETKVDKEVKEEKEEKKKDEKKTESKPKVDEKSLDRQESIEGSHFTADDMPVKIDDEDDEEMVDVKDEDIPVEMVDDHLYDDNRYDLEDDVREPLEDDKPAMDRMNSIE</sequence>
<feature type="compositionally biased region" description="Acidic residues" evidence="1">
    <location>
        <begin position="24"/>
        <end position="34"/>
    </location>
</feature>
<evidence type="ECO:0000313" key="2">
    <source>
        <dbReference type="EMBL" id="CAD7659405.1"/>
    </source>
</evidence>
<organism evidence="2">
    <name type="scientific">Oppiella nova</name>
    <dbReference type="NCBI Taxonomy" id="334625"/>
    <lineage>
        <taxon>Eukaryota</taxon>
        <taxon>Metazoa</taxon>
        <taxon>Ecdysozoa</taxon>
        <taxon>Arthropoda</taxon>
        <taxon>Chelicerata</taxon>
        <taxon>Arachnida</taxon>
        <taxon>Acari</taxon>
        <taxon>Acariformes</taxon>
        <taxon>Sarcoptiformes</taxon>
        <taxon>Oribatida</taxon>
        <taxon>Brachypylina</taxon>
        <taxon>Oppioidea</taxon>
        <taxon>Oppiidae</taxon>
        <taxon>Oppiella</taxon>
    </lineage>
</organism>
<dbReference type="Proteomes" id="UP000728032">
    <property type="component" value="Unassembled WGS sequence"/>
</dbReference>
<feature type="compositionally biased region" description="Basic and acidic residues" evidence="1">
    <location>
        <begin position="74"/>
        <end position="129"/>
    </location>
</feature>
<gene>
    <name evidence="2" type="ORF">ONB1V03_LOCUS16001</name>
</gene>
<feature type="non-terminal residue" evidence="2">
    <location>
        <position position="1"/>
    </location>
</feature>
<dbReference type="EMBL" id="OC932133">
    <property type="protein sequence ID" value="CAD7659405.1"/>
    <property type="molecule type" value="Genomic_DNA"/>
</dbReference>
<proteinExistence type="predicted"/>
<evidence type="ECO:0000256" key="1">
    <source>
        <dbReference type="SAM" id="MobiDB-lite"/>
    </source>
</evidence>
<feature type="compositionally biased region" description="Basic and acidic residues" evidence="1">
    <location>
        <begin position="138"/>
        <end position="177"/>
    </location>
</feature>
<name>A0A7R9MGD3_9ACAR</name>
<evidence type="ECO:0000313" key="3">
    <source>
        <dbReference type="Proteomes" id="UP000728032"/>
    </source>
</evidence>
<feature type="compositionally biased region" description="Basic and acidic residues" evidence="1">
    <location>
        <begin position="48"/>
        <end position="66"/>
    </location>
</feature>
<protein>
    <submittedName>
        <fullName evidence="2">Uncharacterized protein</fullName>
    </submittedName>
</protein>
<reference evidence="2" key="1">
    <citation type="submission" date="2020-11" db="EMBL/GenBank/DDBJ databases">
        <authorList>
            <person name="Tran Van P."/>
        </authorList>
    </citation>
    <scope>NUCLEOTIDE SEQUENCE</scope>
</reference>
<feature type="region of interest" description="Disordered" evidence="1">
    <location>
        <begin position="24"/>
        <end position="184"/>
    </location>
</feature>
<dbReference type="EMBL" id="CAJPVJ010017308">
    <property type="protein sequence ID" value="CAG2176567.1"/>
    <property type="molecule type" value="Genomic_DNA"/>
</dbReference>
<dbReference type="AlphaFoldDB" id="A0A7R9MGD3"/>
<accession>A0A7R9MGD3</accession>
<keyword evidence="3" id="KW-1185">Reference proteome</keyword>